<dbReference type="Proteomes" id="UP000056255">
    <property type="component" value="Chromosome"/>
</dbReference>
<evidence type="ECO:0000313" key="2">
    <source>
        <dbReference type="EMBL" id="AKV73465.1"/>
    </source>
</evidence>
<dbReference type="EMBL" id="CP012172">
    <property type="protein sequence ID" value="AKV73465.1"/>
    <property type="molecule type" value="Genomic_DNA"/>
</dbReference>
<dbReference type="GeneID" id="91754751"/>
<reference evidence="6 8" key="3">
    <citation type="submission" date="2015-07" db="EMBL/GenBank/DDBJ databases">
        <title>Physiological, transcriptional responses and genome re-sequencing of acid resistant extremely thermoacidophilic Metallosphaera sedula SARC-M1.</title>
        <authorList>
            <person name="Ai C."/>
            <person name="McCarthy S."/>
            <person name="Eckrich V."/>
            <person name="Rudrappa D."/>
            <person name="Qiu G."/>
            <person name="Blum P."/>
        </authorList>
    </citation>
    <scope>NUCLEOTIDE SEQUENCE [LARGE SCALE GENOMIC DNA]</scope>
    <source>
        <strain evidence="6 8">SARC-M1</strain>
    </source>
</reference>
<evidence type="ECO:0000313" key="8">
    <source>
        <dbReference type="Proteomes" id="UP000056255"/>
    </source>
</evidence>
<dbReference type="EMBL" id="CP012174">
    <property type="protein sequence ID" value="AKV77954.1"/>
    <property type="molecule type" value="Genomic_DNA"/>
</dbReference>
<proteinExistence type="predicted"/>
<evidence type="ECO:0000313" key="10">
    <source>
        <dbReference type="Proteomes" id="UP000062398"/>
    </source>
</evidence>
<dbReference type="OMA" id="EEIIEWC"/>
<dbReference type="Proteomes" id="UP000062475">
    <property type="component" value="Chromosome"/>
</dbReference>
<dbReference type="Proteomes" id="UP000061362">
    <property type="component" value="Chromosome"/>
</dbReference>
<dbReference type="RefSeq" id="WP_011921449.1">
    <property type="nucleotide sequence ID" value="NZ_AP019770.1"/>
</dbReference>
<reference evidence="1 7" key="1">
    <citation type="journal article" date="2014" name="J. Bacteriol.">
        <title>Role of an Archaeal PitA Transporter in the Copper and Arsenic Resistance of Metallosphaera sedula, an Extreme Thermoacidophile.</title>
        <authorList>
            <person name="McCarthy S."/>
            <person name="Ai C."/>
            <person name="Wheaton G."/>
            <person name="Tevatia R."/>
            <person name="Eckrich V."/>
            <person name="Kelly R."/>
            <person name="Blum P."/>
        </authorList>
    </citation>
    <scope>NUCLEOTIDE SEQUENCE [LARGE SCALE GENOMIC DNA]</scope>
    <source>
        <strain evidence="1 7">CuR1</strain>
    </source>
</reference>
<dbReference type="Proteomes" id="UP000029084">
    <property type="component" value="Chromosome"/>
</dbReference>
<dbReference type="EMBL" id="CP012173">
    <property type="protein sequence ID" value="AKV75707.1"/>
    <property type="molecule type" value="Genomic_DNA"/>
</dbReference>
<evidence type="ECO:0000313" key="4">
    <source>
        <dbReference type="EMBL" id="AKV77954.1"/>
    </source>
</evidence>
<evidence type="ECO:0000313" key="12">
    <source>
        <dbReference type="Proteomes" id="UP000068832"/>
    </source>
</evidence>
<evidence type="ECO:0000313" key="6">
    <source>
        <dbReference type="EMBL" id="AKV82444.1"/>
    </source>
</evidence>
<accession>A0A088E3C1</accession>
<sequence>MESNFYRTALIRNFLAKLIADKEGTLSHASEMDKTRVCSSSDDEIRSLIESTAEFILGQSLEKESIEKLTKDIRSWCNS</sequence>
<evidence type="ECO:0000313" key="11">
    <source>
        <dbReference type="Proteomes" id="UP000062475"/>
    </source>
</evidence>
<protein>
    <submittedName>
        <fullName evidence="1">Uncharacterized protein</fullName>
    </submittedName>
</protein>
<evidence type="ECO:0000313" key="9">
    <source>
        <dbReference type="Proteomes" id="UP000061362"/>
    </source>
</evidence>
<evidence type="ECO:0000313" key="1">
    <source>
        <dbReference type="EMBL" id="AIM26468.1"/>
    </source>
</evidence>
<dbReference type="Proteomes" id="UP000062398">
    <property type="component" value="Chromosome"/>
</dbReference>
<reference evidence="9 10" key="2">
    <citation type="journal article" date="2015" name="Genome Announc.">
        <title>Complete Genome Sequences of Evolved Arsenate-Resistant Metallosphaera sedula Strains.</title>
        <authorList>
            <person name="Ai C."/>
            <person name="McCarthy S."/>
            <person name="Schackwitz W."/>
            <person name="Martin J."/>
            <person name="Lipzen A."/>
            <person name="Blum P."/>
        </authorList>
    </citation>
    <scope>NUCLEOTIDE SEQUENCE [LARGE SCALE GENOMIC DNA]</scope>
    <source>
        <strain evidence="4 10">ARS120-1</strain>
        <strain evidence="5 9">ARS120-2</strain>
        <strain evidence="2 12">ARS50-1</strain>
        <strain evidence="3 11">ARS50-2</strain>
    </source>
</reference>
<dbReference type="EMBL" id="CP012176">
    <property type="protein sequence ID" value="AKV82444.1"/>
    <property type="molecule type" value="Genomic_DNA"/>
</dbReference>
<dbReference type="Proteomes" id="UP000068832">
    <property type="component" value="Chromosome"/>
</dbReference>
<dbReference type="OrthoDB" id="34470at2157"/>
<dbReference type="AlphaFoldDB" id="A0A088E3C1"/>
<dbReference type="EMBL" id="CP008822">
    <property type="protein sequence ID" value="AIM26468.1"/>
    <property type="molecule type" value="Genomic_DNA"/>
</dbReference>
<evidence type="ECO:0000313" key="5">
    <source>
        <dbReference type="EMBL" id="AKV80199.1"/>
    </source>
</evidence>
<evidence type="ECO:0000313" key="3">
    <source>
        <dbReference type="EMBL" id="AKV75707.1"/>
    </source>
</evidence>
<evidence type="ECO:0000313" key="7">
    <source>
        <dbReference type="Proteomes" id="UP000029084"/>
    </source>
</evidence>
<gene>
    <name evidence="1" type="ORF">HA72_0304</name>
    <name evidence="2" type="ORF">MsedA_0316</name>
    <name evidence="3" type="ORF">MsedB_0316</name>
    <name evidence="4" type="ORF">MsedC_0315</name>
    <name evidence="5" type="ORF">MsedD_0316</name>
    <name evidence="6" type="ORF">MsedE_0316</name>
</gene>
<dbReference type="EMBL" id="CP012175">
    <property type="protein sequence ID" value="AKV80199.1"/>
    <property type="molecule type" value="Genomic_DNA"/>
</dbReference>
<organism evidence="1 7">
    <name type="scientific">Metallosphaera sedula</name>
    <dbReference type="NCBI Taxonomy" id="43687"/>
    <lineage>
        <taxon>Archaea</taxon>
        <taxon>Thermoproteota</taxon>
        <taxon>Thermoprotei</taxon>
        <taxon>Sulfolobales</taxon>
        <taxon>Sulfolobaceae</taxon>
        <taxon>Metallosphaera</taxon>
    </lineage>
</organism>
<name>A0A088E3C1_9CREN</name>
<dbReference type="PATRIC" id="fig|43687.5.peg.310"/>